<evidence type="ECO:0000256" key="5">
    <source>
        <dbReference type="SAM" id="Phobius"/>
    </source>
</evidence>
<feature type="coiled-coil region" evidence="3">
    <location>
        <begin position="102"/>
        <end position="143"/>
    </location>
</feature>
<keyword evidence="5" id="KW-1133">Transmembrane helix</keyword>
<reference evidence="6" key="2">
    <citation type="submission" date="2021-04" db="EMBL/GenBank/DDBJ databases">
        <authorList>
            <person name="Gilroy R."/>
        </authorList>
    </citation>
    <scope>NUCLEOTIDE SEQUENCE</scope>
    <source>
        <strain evidence="6">ChiBcec6-4105</strain>
    </source>
</reference>
<dbReference type="AlphaFoldDB" id="A0A9D2TY57"/>
<feature type="compositionally biased region" description="Acidic residues" evidence="4">
    <location>
        <begin position="214"/>
        <end position="252"/>
    </location>
</feature>
<evidence type="ECO:0008006" key="8">
    <source>
        <dbReference type="Google" id="ProtNLM"/>
    </source>
</evidence>
<accession>A0A9D2TY57</accession>
<gene>
    <name evidence="6" type="ORF">H9914_10480</name>
</gene>
<sequence>MKIKKKTIVITAASIGVLGIGAWYLGQNLRSSQVDVYPVSDLSQSIWQNGTSLDGTIASQVSQEVHLQDKQIVSAVHVQEGQEVKKGDPLLSYDMTLVNIDLEMEKLTRQQLEVKKKGLEQELEKLKKDKAQAVSRTEEYQVEFLGRIQEADPAAVRTAAEQSQDQPSGESGEGEIPPGPENPVEENGTGETESTPGSETPPEYEVPAGSGEVSEPEEPAEPENPETEDPEIPADPEGPSDPEGSEQPEDPTDPGTSQQPEEEMPQSPRPSGVYPRLYKDISLDLGEHTEGQGVFENAVPFMGTGTKEDPYRFLCTKNVLIQGAFLNWAGGFDDTGTLSQTPVYCLLEVRAEDKEDGVLLAAMLLDGNTVAEPVQPEVWFRTYLGYDQWDVLPPPEEEIPEDEEWMDIPEDFIEFIPEEDIIQGYSKEELEKAISEKQKEISDMDLDIKEADLKIKKVEQQLAGEVVRSTLDGTVKKVGDPAKGEVDGEPFIVVESAAGAYIQGMVGEYQLDSVKPGQIVTGMAYESQIGFQAEITEVSPYPQEGYSSGMQEQSYYPFTAVIQDGEGFKANEMVSVDMPAEGGEITGIFISREYIRTQNGEEFVYKEGEDQRLKKQKVTTGRTFYGSTVEIKEGITLEDKLAFPYGKNVREGAGVREASIEELYSMY</sequence>
<reference evidence="6" key="1">
    <citation type="journal article" date="2021" name="PeerJ">
        <title>Extensive microbial diversity within the chicken gut microbiome revealed by metagenomics and culture.</title>
        <authorList>
            <person name="Gilroy R."/>
            <person name="Ravi A."/>
            <person name="Getino M."/>
            <person name="Pursley I."/>
            <person name="Horton D.L."/>
            <person name="Alikhan N.F."/>
            <person name="Baker D."/>
            <person name="Gharbi K."/>
            <person name="Hall N."/>
            <person name="Watson M."/>
            <person name="Adriaenssens E.M."/>
            <person name="Foster-Nyarko E."/>
            <person name="Jarju S."/>
            <person name="Secka A."/>
            <person name="Antonio M."/>
            <person name="Oren A."/>
            <person name="Chaudhuri R.R."/>
            <person name="La Ragione R."/>
            <person name="Hildebrand F."/>
            <person name="Pallen M.J."/>
        </authorList>
    </citation>
    <scope>NUCLEOTIDE SEQUENCE</scope>
    <source>
        <strain evidence="6">ChiBcec6-4105</strain>
    </source>
</reference>
<dbReference type="EMBL" id="DWUY01000236">
    <property type="protein sequence ID" value="HJD29399.1"/>
    <property type="molecule type" value="Genomic_DNA"/>
</dbReference>
<feature type="compositionally biased region" description="Low complexity" evidence="4">
    <location>
        <begin position="167"/>
        <end position="176"/>
    </location>
</feature>
<evidence type="ECO:0000256" key="2">
    <source>
        <dbReference type="ARBA" id="ARBA00023054"/>
    </source>
</evidence>
<feature type="transmembrane region" description="Helical" evidence="5">
    <location>
        <begin position="7"/>
        <end position="26"/>
    </location>
</feature>
<evidence type="ECO:0000256" key="3">
    <source>
        <dbReference type="SAM" id="Coils"/>
    </source>
</evidence>
<evidence type="ECO:0000256" key="1">
    <source>
        <dbReference type="ARBA" id="ARBA00004196"/>
    </source>
</evidence>
<comment type="subcellular location">
    <subcellularLocation>
        <location evidence="1">Cell envelope</location>
    </subcellularLocation>
</comment>
<dbReference type="PANTHER" id="PTHR32347:SF14">
    <property type="entry name" value="EFFLUX SYSTEM COMPONENT YKNX-RELATED"/>
    <property type="match status" value="1"/>
</dbReference>
<dbReference type="GO" id="GO:0030313">
    <property type="term" value="C:cell envelope"/>
    <property type="evidence" value="ECO:0007669"/>
    <property type="project" value="UniProtKB-SubCell"/>
</dbReference>
<dbReference type="InterPro" id="IPR050465">
    <property type="entry name" value="UPF0194_transport"/>
</dbReference>
<protein>
    <recommendedName>
        <fullName evidence="8">Membrane fusion protein biotin-lipoyl like domain-containing protein</fullName>
    </recommendedName>
</protein>
<feature type="compositionally biased region" description="Low complexity" evidence="4">
    <location>
        <begin position="185"/>
        <end position="203"/>
    </location>
</feature>
<feature type="coiled-coil region" evidence="3">
    <location>
        <begin position="427"/>
        <end position="461"/>
    </location>
</feature>
<evidence type="ECO:0000256" key="4">
    <source>
        <dbReference type="SAM" id="MobiDB-lite"/>
    </source>
</evidence>
<organism evidence="6 7">
    <name type="scientific">Candidatus Blautia avicola</name>
    <dbReference type="NCBI Taxonomy" id="2838483"/>
    <lineage>
        <taxon>Bacteria</taxon>
        <taxon>Bacillati</taxon>
        <taxon>Bacillota</taxon>
        <taxon>Clostridia</taxon>
        <taxon>Lachnospirales</taxon>
        <taxon>Lachnospiraceae</taxon>
        <taxon>Blautia</taxon>
    </lineage>
</organism>
<feature type="region of interest" description="Disordered" evidence="4">
    <location>
        <begin position="152"/>
        <end position="275"/>
    </location>
</feature>
<proteinExistence type="predicted"/>
<dbReference type="PANTHER" id="PTHR32347">
    <property type="entry name" value="EFFLUX SYSTEM COMPONENT YKNX-RELATED"/>
    <property type="match status" value="1"/>
</dbReference>
<comment type="caution">
    <text evidence="6">The sequence shown here is derived from an EMBL/GenBank/DDBJ whole genome shotgun (WGS) entry which is preliminary data.</text>
</comment>
<keyword evidence="5" id="KW-0472">Membrane</keyword>
<evidence type="ECO:0000313" key="7">
    <source>
        <dbReference type="Proteomes" id="UP000823892"/>
    </source>
</evidence>
<keyword evidence="5" id="KW-0812">Transmembrane</keyword>
<name>A0A9D2TY57_9FIRM</name>
<dbReference type="Proteomes" id="UP000823892">
    <property type="component" value="Unassembled WGS sequence"/>
</dbReference>
<keyword evidence="2 3" id="KW-0175">Coiled coil</keyword>
<dbReference type="Gene3D" id="2.40.420.20">
    <property type="match status" value="1"/>
</dbReference>
<evidence type="ECO:0000313" key="6">
    <source>
        <dbReference type="EMBL" id="HJD29399.1"/>
    </source>
</evidence>